<gene>
    <name evidence="4" type="ORF">LY90DRAFT_675707</name>
</gene>
<reference evidence="4 5" key="1">
    <citation type="submission" date="2016-08" db="EMBL/GenBank/DDBJ databases">
        <title>A Parts List for Fungal Cellulosomes Revealed by Comparative Genomics.</title>
        <authorList>
            <consortium name="DOE Joint Genome Institute"/>
            <person name="Haitjema C.H."/>
            <person name="Gilmore S.P."/>
            <person name="Henske J.K."/>
            <person name="Solomon K.V."/>
            <person name="De Groot R."/>
            <person name="Kuo A."/>
            <person name="Mondo S.J."/>
            <person name="Salamov A.A."/>
            <person name="Labutti K."/>
            <person name="Zhao Z."/>
            <person name="Chiniquy J."/>
            <person name="Barry K."/>
            <person name="Brewer H.M."/>
            <person name="Purvine S.O."/>
            <person name="Wright A.T."/>
            <person name="Boxma B."/>
            <person name="Van Alen T."/>
            <person name="Hackstein J.H."/>
            <person name="Baker S.E."/>
            <person name="Grigoriev I.V."/>
            <person name="O'Malley M.A."/>
        </authorList>
    </citation>
    <scope>NUCLEOTIDE SEQUENCE [LARGE SCALE GENOMIC DNA]</scope>
    <source>
        <strain evidence="4 5">G1</strain>
    </source>
</reference>
<evidence type="ECO:0000313" key="5">
    <source>
        <dbReference type="Proteomes" id="UP000193920"/>
    </source>
</evidence>
<sequence length="490" mass="56300">MLVLLLLTLIILNISIVSSLPLFWVGGVKSDSAKLCLQTENNNIDKIYISSVQGIWEGENAQQIPIERSKYGFSCNSIKNLKPLTKYYYSYKENNTMKIIGSFVTFPEEKKVTSFKFGFGSCEKFFEKGIVWDELRNRNADFFVHMGDLFYANIVENNLQLYKDSLYKFLSGEKQRNFLKERPVLYMWDDHDFSDNNSGGWAVSRPAALEFYDKLTPHYDYDQDKEDGVYQAFTYGNVRFIMTDLRSKSDNKGISTLGNIQKEWLKKELADFKKYSMVVWVSTKPWIGQKKNGVIDDKWYSFPEERTELSNYIAELGINNIVMIAGDAHLLAIDDGSYTDYSTNGGKAGFPLMQSSPIAQYGSSKGGPFSHGCYSFRYYRNYQYAMMHIDDTDTKVCFHWYGYIAEKSEPKFKLDRCIDKTDPNSSWVIKGTPGSGTCEIRVFPTWLSILIGIASFILLALICFGIAYLYLFIRRKMAITSRQSDCEKLA</sequence>
<dbReference type="Gene3D" id="3.60.21.70">
    <property type="entry name" value="PhoD-like phosphatase"/>
    <property type="match status" value="1"/>
</dbReference>
<dbReference type="SUPFAM" id="SSF56300">
    <property type="entry name" value="Metallo-dependent phosphatases"/>
    <property type="match status" value="1"/>
</dbReference>
<dbReference type="EMBL" id="MCOG01000241">
    <property type="protein sequence ID" value="ORY22877.1"/>
    <property type="molecule type" value="Genomic_DNA"/>
</dbReference>
<dbReference type="InterPro" id="IPR018946">
    <property type="entry name" value="PhoD-like_MPP"/>
</dbReference>
<dbReference type="InterPro" id="IPR029052">
    <property type="entry name" value="Metallo-depent_PP-like"/>
</dbReference>
<dbReference type="InterPro" id="IPR038607">
    <property type="entry name" value="PhoD-like_sf"/>
</dbReference>
<keyword evidence="2" id="KW-0732">Signal</keyword>
<dbReference type="Proteomes" id="UP000193920">
    <property type="component" value="Unassembled WGS sequence"/>
</dbReference>
<keyword evidence="1" id="KW-0472">Membrane</keyword>
<name>A0A1Y2AKW5_9FUNG</name>
<proteinExistence type="predicted"/>
<accession>A0A1Y2AKW5</accession>
<dbReference type="AlphaFoldDB" id="A0A1Y2AKW5"/>
<feature type="domain" description="PhoD-like phosphatase metallophosphatase" evidence="3">
    <location>
        <begin position="117"/>
        <end position="348"/>
    </location>
</feature>
<dbReference type="PANTHER" id="PTHR33987">
    <property type="entry name" value="CALCINEURIN-LIKE METALLO-PHOSPHOESTERASE SUPERFAMILY PROTEIN"/>
    <property type="match status" value="1"/>
</dbReference>
<evidence type="ECO:0000256" key="1">
    <source>
        <dbReference type="SAM" id="Phobius"/>
    </source>
</evidence>
<feature type="chain" id="PRO_5012260060" evidence="2">
    <location>
        <begin position="20"/>
        <end position="490"/>
    </location>
</feature>
<feature type="transmembrane region" description="Helical" evidence="1">
    <location>
        <begin position="446"/>
        <end position="473"/>
    </location>
</feature>
<feature type="signal peptide" evidence="2">
    <location>
        <begin position="1"/>
        <end position="19"/>
    </location>
</feature>
<dbReference type="PANTHER" id="PTHR33987:SF1">
    <property type="entry name" value="CALCINEURIN-LIKE METALLO-PHOSPHOESTERASE SUPERFAMILY PROTEIN"/>
    <property type="match status" value="1"/>
</dbReference>
<evidence type="ECO:0000313" key="4">
    <source>
        <dbReference type="EMBL" id="ORY22877.1"/>
    </source>
</evidence>
<keyword evidence="5" id="KW-1185">Reference proteome</keyword>
<comment type="caution">
    <text evidence="4">The sequence shown here is derived from an EMBL/GenBank/DDBJ whole genome shotgun (WGS) entry which is preliminary data.</text>
</comment>
<evidence type="ECO:0000259" key="3">
    <source>
        <dbReference type="Pfam" id="PF09423"/>
    </source>
</evidence>
<protein>
    <submittedName>
        <fullName evidence="4">Metallo-dependent phosphatase</fullName>
    </submittedName>
</protein>
<keyword evidence="1" id="KW-0812">Transmembrane</keyword>
<dbReference type="Pfam" id="PF09423">
    <property type="entry name" value="PhoD"/>
    <property type="match status" value="1"/>
</dbReference>
<keyword evidence="1" id="KW-1133">Transmembrane helix</keyword>
<evidence type="ECO:0000256" key="2">
    <source>
        <dbReference type="SAM" id="SignalP"/>
    </source>
</evidence>
<organism evidence="4 5">
    <name type="scientific">Neocallimastix californiae</name>
    <dbReference type="NCBI Taxonomy" id="1754190"/>
    <lineage>
        <taxon>Eukaryota</taxon>
        <taxon>Fungi</taxon>
        <taxon>Fungi incertae sedis</taxon>
        <taxon>Chytridiomycota</taxon>
        <taxon>Chytridiomycota incertae sedis</taxon>
        <taxon>Neocallimastigomycetes</taxon>
        <taxon>Neocallimastigales</taxon>
        <taxon>Neocallimastigaceae</taxon>
        <taxon>Neocallimastix</taxon>
    </lineage>
</organism>
<dbReference type="OrthoDB" id="2125357at2759"/>